<dbReference type="PROSITE" id="PS50112">
    <property type="entry name" value="PAS"/>
    <property type="match status" value="1"/>
</dbReference>
<sequence>MRMALGPAAHGLIGRDLTVIEVDSAYETILGLPRDALVGRSVLDTLADGDRKAGERQLQRILDTGEARFFTQRHVRADGSALWVNLHVSRMGVGDDRRLVVTCQPLREQTTSPSTVESQWRMARLLLSAIRSGKQSFGQALIGNPATEILLSAYVAEAEAKAILGGEVAERIAVDWQLARRWLLALGNAGFIELERPGPIMADTPIRLSPQALTMLEAIFGSLLAVAQGAPVEA</sequence>
<proteinExistence type="predicted"/>
<dbReference type="InterPro" id="IPR013656">
    <property type="entry name" value="PAS_4"/>
</dbReference>
<evidence type="ECO:0000259" key="1">
    <source>
        <dbReference type="PROSITE" id="PS50112"/>
    </source>
</evidence>
<dbReference type="Proteomes" id="UP000033200">
    <property type="component" value="Chromosome"/>
</dbReference>
<dbReference type="InterPro" id="IPR000014">
    <property type="entry name" value="PAS"/>
</dbReference>
<dbReference type="STRING" id="1549858.MC45_15745"/>
<evidence type="ECO:0000313" key="3">
    <source>
        <dbReference type="Proteomes" id="UP000033200"/>
    </source>
</evidence>
<dbReference type="NCBIfam" id="TIGR00229">
    <property type="entry name" value="sensory_box"/>
    <property type="match status" value="1"/>
</dbReference>
<name>A0A097EJ42_9SPHN</name>
<dbReference type="Gene3D" id="3.30.450.20">
    <property type="entry name" value="PAS domain"/>
    <property type="match status" value="1"/>
</dbReference>
<keyword evidence="3" id="KW-1185">Reference proteome</keyword>
<gene>
    <name evidence="2" type="ORF">MC45_15745</name>
</gene>
<evidence type="ECO:0000313" key="2">
    <source>
        <dbReference type="EMBL" id="AIT07579.1"/>
    </source>
</evidence>
<dbReference type="SUPFAM" id="SSF55785">
    <property type="entry name" value="PYP-like sensor domain (PAS domain)"/>
    <property type="match status" value="1"/>
</dbReference>
<protein>
    <recommendedName>
        <fullName evidence="1">PAS domain-containing protein</fullName>
    </recommendedName>
</protein>
<dbReference type="HOGENOM" id="CLU_1184449_0_0_5"/>
<feature type="domain" description="PAS" evidence="1">
    <location>
        <begin position="19"/>
        <end position="65"/>
    </location>
</feature>
<dbReference type="EMBL" id="CP009571">
    <property type="protein sequence ID" value="AIT07579.1"/>
    <property type="molecule type" value="Genomic_DNA"/>
</dbReference>
<dbReference type="Pfam" id="PF08448">
    <property type="entry name" value="PAS_4"/>
    <property type="match status" value="1"/>
</dbReference>
<dbReference type="CDD" id="cd00130">
    <property type="entry name" value="PAS"/>
    <property type="match status" value="1"/>
</dbReference>
<organism evidence="2 3">
    <name type="scientific">Sphingomonas taxi</name>
    <dbReference type="NCBI Taxonomy" id="1549858"/>
    <lineage>
        <taxon>Bacteria</taxon>
        <taxon>Pseudomonadati</taxon>
        <taxon>Pseudomonadota</taxon>
        <taxon>Alphaproteobacteria</taxon>
        <taxon>Sphingomonadales</taxon>
        <taxon>Sphingomonadaceae</taxon>
        <taxon>Sphingomonas</taxon>
    </lineage>
</organism>
<dbReference type="AlphaFoldDB" id="A0A097EJ42"/>
<dbReference type="InterPro" id="IPR035965">
    <property type="entry name" value="PAS-like_dom_sf"/>
</dbReference>
<reference evidence="2 3" key="1">
    <citation type="submission" date="2014-09" db="EMBL/GenBank/DDBJ databases">
        <title>Using Illumina technology Improving SMRT sequencing Genome Assembly by RASTools.</title>
        <authorList>
            <person name="Zhou Y."/>
            <person name="Ma T."/>
            <person name="Liu T."/>
        </authorList>
    </citation>
    <scope>NUCLEOTIDE SEQUENCE [LARGE SCALE GENOMIC DNA]</scope>
    <source>
        <strain evidence="2 3">ATCC 55669</strain>
    </source>
</reference>
<accession>A0A097EJ42</accession>
<dbReference type="eggNOG" id="ENOG5032NNG">
    <property type="taxonomic scope" value="Bacteria"/>
</dbReference>
<dbReference type="KEGG" id="stax:MC45_15745"/>